<gene>
    <name evidence="1" type="ORF">A4U43_C04F11780</name>
</gene>
<sequence>MIIQGPIIMEQTSHMAMEPLRVSEELLARRLKNRDRQRRYRAKKRLEADMKRSHILPQQQPRWSVEPQSPMTVFPSETFIPSTYMEIQANNPTTNAITRVYSGRKWKKEARFAHQSQALGIFQSTENALLEVGVNTEQMSSSSGRRDWKADARNKIDVVGAQSMQLSFE</sequence>
<dbReference type="Proteomes" id="UP000243459">
    <property type="component" value="Chromosome 4"/>
</dbReference>
<organism evidence="1 2">
    <name type="scientific">Asparagus officinalis</name>
    <name type="common">Garden asparagus</name>
    <dbReference type="NCBI Taxonomy" id="4686"/>
    <lineage>
        <taxon>Eukaryota</taxon>
        <taxon>Viridiplantae</taxon>
        <taxon>Streptophyta</taxon>
        <taxon>Embryophyta</taxon>
        <taxon>Tracheophyta</taxon>
        <taxon>Spermatophyta</taxon>
        <taxon>Magnoliopsida</taxon>
        <taxon>Liliopsida</taxon>
        <taxon>Asparagales</taxon>
        <taxon>Asparagaceae</taxon>
        <taxon>Asparagoideae</taxon>
        <taxon>Asparagus</taxon>
    </lineage>
</organism>
<name>A0A5P1F4Z3_ASPOF</name>
<dbReference type="OMA" id="QTSHMAM"/>
<dbReference type="EMBL" id="CM007384">
    <property type="protein sequence ID" value="ONK71731.1"/>
    <property type="molecule type" value="Genomic_DNA"/>
</dbReference>
<evidence type="ECO:0000313" key="2">
    <source>
        <dbReference type="Proteomes" id="UP000243459"/>
    </source>
</evidence>
<dbReference type="Gramene" id="ONK71731">
    <property type="protein sequence ID" value="ONK71731"/>
    <property type="gene ID" value="A4U43_C04F11780"/>
</dbReference>
<dbReference type="AlphaFoldDB" id="A0A5P1F4Z3"/>
<evidence type="ECO:0000313" key="1">
    <source>
        <dbReference type="EMBL" id="ONK71731.1"/>
    </source>
</evidence>
<proteinExistence type="predicted"/>
<dbReference type="OrthoDB" id="763417at2759"/>
<reference evidence="2" key="1">
    <citation type="journal article" date="2017" name="Nat. Commun.">
        <title>The asparagus genome sheds light on the origin and evolution of a young Y chromosome.</title>
        <authorList>
            <person name="Harkess A."/>
            <person name="Zhou J."/>
            <person name="Xu C."/>
            <person name="Bowers J.E."/>
            <person name="Van der Hulst R."/>
            <person name="Ayyampalayam S."/>
            <person name="Mercati F."/>
            <person name="Riccardi P."/>
            <person name="McKain M.R."/>
            <person name="Kakrana A."/>
            <person name="Tang H."/>
            <person name="Ray J."/>
            <person name="Groenendijk J."/>
            <person name="Arikit S."/>
            <person name="Mathioni S.M."/>
            <person name="Nakano M."/>
            <person name="Shan H."/>
            <person name="Telgmann-Rauber A."/>
            <person name="Kanno A."/>
            <person name="Yue Z."/>
            <person name="Chen H."/>
            <person name="Li W."/>
            <person name="Chen Y."/>
            <person name="Xu X."/>
            <person name="Zhang Y."/>
            <person name="Luo S."/>
            <person name="Chen H."/>
            <person name="Gao J."/>
            <person name="Mao Z."/>
            <person name="Pires J.C."/>
            <person name="Luo M."/>
            <person name="Kudrna D."/>
            <person name="Wing R.A."/>
            <person name="Meyers B.C."/>
            <person name="Yi K."/>
            <person name="Kong H."/>
            <person name="Lavrijsen P."/>
            <person name="Sunseri F."/>
            <person name="Falavigna A."/>
            <person name="Ye Y."/>
            <person name="Leebens-Mack J.H."/>
            <person name="Chen G."/>
        </authorList>
    </citation>
    <scope>NUCLEOTIDE SEQUENCE [LARGE SCALE GENOMIC DNA]</scope>
    <source>
        <strain evidence="2">cv. DH0086</strain>
    </source>
</reference>
<keyword evidence="2" id="KW-1185">Reference proteome</keyword>
<protein>
    <submittedName>
        <fullName evidence="1">Uncharacterized protein</fullName>
    </submittedName>
</protein>
<accession>A0A5P1F4Z3</accession>